<accession>A0A1B5KXX0</accession>
<reference evidence="2" key="1">
    <citation type="journal article" date="2016" name="Genome Announc.">
        <title>Genome sequence of Ustilaginoidea virens IPU010, a rice pathogenic fungus causing false smut.</title>
        <authorList>
            <person name="Kumagai T."/>
            <person name="Ishii T."/>
            <person name="Terai G."/>
            <person name="Umemura M."/>
            <person name="Machida M."/>
            <person name="Asai K."/>
        </authorList>
    </citation>
    <scope>NUCLEOTIDE SEQUENCE [LARGE SCALE GENOMIC DNA]</scope>
    <source>
        <strain evidence="2">IPU010</strain>
    </source>
</reference>
<comment type="caution">
    <text evidence="1">The sequence shown here is derived from an EMBL/GenBank/DDBJ whole genome shotgun (WGS) entry which is preliminary data.</text>
</comment>
<proteinExistence type="predicted"/>
<gene>
    <name evidence="1" type="ORF">UVI_02039320</name>
</gene>
<dbReference type="EMBL" id="BBTG02000022">
    <property type="protein sequence ID" value="GAO15907.1"/>
    <property type="molecule type" value="Genomic_DNA"/>
</dbReference>
<evidence type="ECO:0000313" key="1">
    <source>
        <dbReference type="EMBL" id="GAO15907.1"/>
    </source>
</evidence>
<sequence length="326" mass="34815">MGSKASSALRDHPGAANHALVGIAARHCGELDASSTSASASAPGARPGSKHALGAQLKACKALTDHELWAISPLPQILCEVSICLAREHNYAYAVAVSALAAVACDPYRHVAPFHVVRLKNLLAVVKLLVLTAEESAALRTSPRATASSPTTGGGGLDDEARQALARIDQVSLSQMLLVMIARMEPAGCRGEWSPCVAAREMLEDIGRLDGREKELSLIDAWRHDGGSDASTRFFEYAVVEQMAALAELGRSVLREEFGQQRVNVNVNVNVNGKTASLKACLPLGFSVGVHKRETSSGSCHFVTALPRVPLLDYVVRTEHSVRWRI</sequence>
<dbReference type="Proteomes" id="UP000054053">
    <property type="component" value="Unassembled WGS sequence"/>
</dbReference>
<protein>
    <submittedName>
        <fullName evidence="1">Uncharacterized protein</fullName>
    </submittedName>
</protein>
<organism evidence="1 2">
    <name type="scientific">Ustilaginoidea virens</name>
    <name type="common">Rice false smut fungus</name>
    <name type="synonym">Villosiclava virens</name>
    <dbReference type="NCBI Taxonomy" id="1159556"/>
    <lineage>
        <taxon>Eukaryota</taxon>
        <taxon>Fungi</taxon>
        <taxon>Dikarya</taxon>
        <taxon>Ascomycota</taxon>
        <taxon>Pezizomycotina</taxon>
        <taxon>Sordariomycetes</taxon>
        <taxon>Hypocreomycetidae</taxon>
        <taxon>Hypocreales</taxon>
        <taxon>Clavicipitaceae</taxon>
        <taxon>Ustilaginoidea</taxon>
    </lineage>
</organism>
<name>A0A1B5KXX0_USTVR</name>
<dbReference type="AlphaFoldDB" id="A0A1B5KXX0"/>
<evidence type="ECO:0000313" key="2">
    <source>
        <dbReference type="Proteomes" id="UP000054053"/>
    </source>
</evidence>